<name>A0A178CY48_9EURO</name>
<evidence type="ECO:0000313" key="5">
    <source>
        <dbReference type="Proteomes" id="UP000185904"/>
    </source>
</evidence>
<gene>
    <name evidence="4" type="ORF">AYO20_06637</name>
</gene>
<feature type="domain" description="Xylanolytic transcriptional activator regulatory" evidence="3">
    <location>
        <begin position="373"/>
        <end position="450"/>
    </location>
</feature>
<dbReference type="PANTHER" id="PTHR42760:SF45">
    <property type="entry name" value="SHORT CHAIN DEHYDROGENASE_REDUCTASE FAMILY PROTEIN, PUTATIVE (AFU_ORTHOLOGUE AFUA_3G09150)-RELATED"/>
    <property type="match status" value="1"/>
</dbReference>
<dbReference type="GO" id="GO:0048038">
    <property type="term" value="F:quinone binding"/>
    <property type="evidence" value="ECO:0007669"/>
    <property type="project" value="TreeGrafter"/>
</dbReference>
<dbReference type="InterPro" id="IPR002347">
    <property type="entry name" value="SDR_fam"/>
</dbReference>
<dbReference type="InterPro" id="IPR036291">
    <property type="entry name" value="NAD(P)-bd_dom_sf"/>
</dbReference>
<dbReference type="GO" id="GO:0016616">
    <property type="term" value="F:oxidoreductase activity, acting on the CH-OH group of donors, NAD or NADP as acceptor"/>
    <property type="evidence" value="ECO:0007669"/>
    <property type="project" value="TreeGrafter"/>
</dbReference>
<protein>
    <recommendedName>
        <fullName evidence="3">Xylanolytic transcriptional activator regulatory domain-containing protein</fullName>
    </recommendedName>
</protein>
<dbReference type="SUPFAM" id="SSF51735">
    <property type="entry name" value="NAD(P)-binding Rossmann-fold domains"/>
    <property type="match status" value="1"/>
</dbReference>
<dbReference type="Proteomes" id="UP000185904">
    <property type="component" value="Unassembled WGS sequence"/>
</dbReference>
<dbReference type="RefSeq" id="XP_022499194.1">
    <property type="nucleotide sequence ID" value="XM_022644926.1"/>
</dbReference>
<dbReference type="GO" id="GO:0006633">
    <property type="term" value="P:fatty acid biosynthetic process"/>
    <property type="evidence" value="ECO:0007669"/>
    <property type="project" value="TreeGrafter"/>
</dbReference>
<keyword evidence="2" id="KW-0539">Nucleus</keyword>
<dbReference type="CDD" id="cd05233">
    <property type="entry name" value="SDR_c"/>
    <property type="match status" value="1"/>
</dbReference>
<keyword evidence="5" id="KW-1185">Reference proteome</keyword>
<dbReference type="GO" id="GO:0008270">
    <property type="term" value="F:zinc ion binding"/>
    <property type="evidence" value="ECO:0007669"/>
    <property type="project" value="InterPro"/>
</dbReference>
<dbReference type="Pfam" id="PF04082">
    <property type="entry name" value="Fungal_trans"/>
    <property type="match status" value="1"/>
</dbReference>
<dbReference type="GO" id="GO:0006351">
    <property type="term" value="P:DNA-templated transcription"/>
    <property type="evidence" value="ECO:0007669"/>
    <property type="project" value="InterPro"/>
</dbReference>
<dbReference type="SMART" id="SM00906">
    <property type="entry name" value="Fungal_trans"/>
    <property type="match status" value="1"/>
</dbReference>
<dbReference type="GeneID" id="34590051"/>
<evidence type="ECO:0000259" key="3">
    <source>
        <dbReference type="SMART" id="SM00906"/>
    </source>
</evidence>
<dbReference type="PRINTS" id="PR00081">
    <property type="entry name" value="GDHRDH"/>
</dbReference>
<comment type="similarity">
    <text evidence="1">Belongs to the short-chain dehydrogenases/reductases (SDR) family.</text>
</comment>
<dbReference type="InterPro" id="IPR007219">
    <property type="entry name" value="XnlR_reg_dom"/>
</dbReference>
<dbReference type="Gene3D" id="3.40.50.720">
    <property type="entry name" value="NAD(P)-binding Rossmann-like Domain"/>
    <property type="match status" value="1"/>
</dbReference>
<evidence type="ECO:0000256" key="2">
    <source>
        <dbReference type="ARBA" id="ARBA00023242"/>
    </source>
</evidence>
<dbReference type="GO" id="GO:0003677">
    <property type="term" value="F:DNA binding"/>
    <property type="evidence" value="ECO:0007669"/>
    <property type="project" value="InterPro"/>
</dbReference>
<organism evidence="4 5">
    <name type="scientific">Fonsecaea nubica</name>
    <dbReference type="NCBI Taxonomy" id="856822"/>
    <lineage>
        <taxon>Eukaryota</taxon>
        <taxon>Fungi</taxon>
        <taxon>Dikarya</taxon>
        <taxon>Ascomycota</taxon>
        <taxon>Pezizomycotina</taxon>
        <taxon>Eurotiomycetes</taxon>
        <taxon>Chaetothyriomycetidae</taxon>
        <taxon>Chaetothyriales</taxon>
        <taxon>Herpotrichiellaceae</taxon>
        <taxon>Fonsecaea</taxon>
    </lineage>
</organism>
<reference evidence="4 5" key="1">
    <citation type="submission" date="2016-03" db="EMBL/GenBank/DDBJ databases">
        <title>The draft genome sequence of Fonsecaea nubica causative agent of cutaneous subcutaneous infection in human host.</title>
        <authorList>
            <person name="Costa F."/>
            <person name="Sybren D.H."/>
            <person name="Raittz R.T."/>
            <person name="Weiss V.A."/>
            <person name="Leao A.C."/>
            <person name="Gomes R."/>
            <person name="De Souza E.M."/>
            <person name="Pedrosa F.O."/>
            <person name="Steffens M.B."/>
            <person name="Bombassaro A."/>
            <person name="Tadra-Sfeir M.Z."/>
            <person name="Moreno L.F."/>
            <person name="Najafzadeh M.J."/>
            <person name="Felipe M.S."/>
            <person name="Teixeira M."/>
            <person name="Sun J."/>
            <person name="Xi L."/>
            <person name="Castro M.A."/>
            <person name="Vicente V.A."/>
        </authorList>
    </citation>
    <scope>NUCLEOTIDE SEQUENCE [LARGE SCALE GENOMIC DNA]</scope>
    <source>
        <strain evidence="4 5">CBS 269.64</strain>
    </source>
</reference>
<dbReference type="AlphaFoldDB" id="A0A178CY48"/>
<dbReference type="CDD" id="cd12148">
    <property type="entry name" value="fungal_TF_MHR"/>
    <property type="match status" value="1"/>
</dbReference>
<evidence type="ECO:0000313" key="4">
    <source>
        <dbReference type="EMBL" id="OAL34182.1"/>
    </source>
</evidence>
<dbReference type="Pfam" id="PF13561">
    <property type="entry name" value="adh_short_C2"/>
    <property type="match status" value="1"/>
</dbReference>
<proteinExistence type="inferred from homology"/>
<comment type="caution">
    <text evidence="4">The sequence shown here is derived from an EMBL/GenBank/DDBJ whole genome shotgun (WGS) entry which is preliminary data.</text>
</comment>
<sequence>MDSRNRFQDKVIAITGAGSGIGLATAHYLAKEGAALALADIRDEALQQARDLITAQTPGVKLHTYALDVSKNQDVEDWVGAIITAFGRLDGAANLAGVFSRTIDGISTLSDTNWHSVLDINLSGVFYCLRAQQKVISNGGSIVNASSVAGLYGHPNYPAYCVSKAGVLALTRGRVRTPMMDSVHQSLSGVTFSANPSALQREAEPEEIAALIGFLLSDESRFVTGAEYKIDGECCKDDLQLCSEQPGYLEDVPSVRAKVQRFFDFSSLHYPCLDEAQTLAQFGDFVQKRDLDQPNADDLWGMAILHLSIAVLSILEDFHSSGHDDSTPGWTRFLKASHLLDHATAMGVGNTATIQACTMKAIYLTYAEKFNMAYDVVGQAVQLCYLVGLHDQPKNGKPLSPFEAHMRQRVFWTTYCLEKNIAFARGLRLPYLICDSDINIQIPPCASDDDDQRVEMQYLDEVQAFSDYLHSTVQATRLSTEIWDCMLCPNAKRPVDEDKVMAIDAKLQNILDRLPDYLSLGRRSQVAASAAASQQQRQQYLQGSLRRISRRARILFLMRRKELHAGRFWRRDRRTCLDIADKTVATAYEFYFSPVAEPLDRYSCAIYLLEAVSVLAAVLLDDNVDRDCLVQASTSFTRALGVLRTTTAGLRLARSSLKRMEQTIAAAETIARSFDLSSNHAAIDPARDAATSPTIEFDAFGQPCNQRQNNPSSIGPFLFNEPLDMELWAALDSTNEMVNSTTEQLLLNL</sequence>
<dbReference type="OrthoDB" id="3266505at2759"/>
<dbReference type="EMBL" id="LVCJ01000042">
    <property type="protein sequence ID" value="OAL34182.1"/>
    <property type="molecule type" value="Genomic_DNA"/>
</dbReference>
<evidence type="ECO:0000256" key="1">
    <source>
        <dbReference type="ARBA" id="ARBA00006484"/>
    </source>
</evidence>
<dbReference type="PANTHER" id="PTHR42760">
    <property type="entry name" value="SHORT-CHAIN DEHYDROGENASES/REDUCTASES FAMILY MEMBER"/>
    <property type="match status" value="1"/>
</dbReference>
<accession>A0A178CY48</accession>